<evidence type="ECO:0000256" key="1">
    <source>
        <dbReference type="SAM" id="MobiDB-lite"/>
    </source>
</evidence>
<evidence type="ECO:0000313" key="2">
    <source>
        <dbReference type="EMBL" id="RAL51948.1"/>
    </source>
</evidence>
<sequence length="117" mass="12402">MFPSLDLCFTSAIDMPGVLRKRKLRVSSTSESETQTATSQVEAHALSVSGSVSVFAKVLGPAGIPKKRIVIGTWDEDEEPSSGLLEMELVSAEHASKAKGKKSHAKETIVVEGDGCT</sequence>
<feature type="region of interest" description="Disordered" evidence="1">
    <location>
        <begin position="94"/>
        <end position="117"/>
    </location>
</feature>
<protein>
    <submittedName>
        <fullName evidence="2">Uncharacterized protein</fullName>
    </submittedName>
</protein>
<accession>A0A328E5N5</accession>
<organism evidence="2 3">
    <name type="scientific">Cuscuta australis</name>
    <dbReference type="NCBI Taxonomy" id="267555"/>
    <lineage>
        <taxon>Eukaryota</taxon>
        <taxon>Viridiplantae</taxon>
        <taxon>Streptophyta</taxon>
        <taxon>Embryophyta</taxon>
        <taxon>Tracheophyta</taxon>
        <taxon>Spermatophyta</taxon>
        <taxon>Magnoliopsida</taxon>
        <taxon>eudicotyledons</taxon>
        <taxon>Gunneridae</taxon>
        <taxon>Pentapetalae</taxon>
        <taxon>asterids</taxon>
        <taxon>lamiids</taxon>
        <taxon>Solanales</taxon>
        <taxon>Convolvulaceae</taxon>
        <taxon>Cuscuteae</taxon>
        <taxon>Cuscuta</taxon>
        <taxon>Cuscuta subgen. Grammica</taxon>
        <taxon>Cuscuta sect. Cleistogrammica</taxon>
    </lineage>
</organism>
<name>A0A328E5N5_9ASTE</name>
<dbReference type="Proteomes" id="UP000249390">
    <property type="component" value="Unassembled WGS sequence"/>
</dbReference>
<gene>
    <name evidence="2" type="ORF">DM860_010666</name>
</gene>
<evidence type="ECO:0000313" key="3">
    <source>
        <dbReference type="Proteomes" id="UP000249390"/>
    </source>
</evidence>
<keyword evidence="3" id="KW-1185">Reference proteome</keyword>
<reference evidence="2 3" key="1">
    <citation type="submission" date="2018-06" db="EMBL/GenBank/DDBJ databases">
        <title>The Genome of Cuscuta australis (Dodder) Provides Insight into the Evolution of Plant Parasitism.</title>
        <authorList>
            <person name="Liu H."/>
        </authorList>
    </citation>
    <scope>NUCLEOTIDE SEQUENCE [LARGE SCALE GENOMIC DNA]</scope>
    <source>
        <strain evidence="3">cv. Yunnan</strain>
        <tissue evidence="2">Vines</tissue>
    </source>
</reference>
<comment type="caution">
    <text evidence="2">The sequence shown here is derived from an EMBL/GenBank/DDBJ whole genome shotgun (WGS) entry which is preliminary data.</text>
</comment>
<proteinExistence type="predicted"/>
<dbReference type="AlphaFoldDB" id="A0A328E5N5"/>
<dbReference type="EMBL" id="NQVE01000046">
    <property type="protein sequence ID" value="RAL51948.1"/>
    <property type="molecule type" value="Genomic_DNA"/>
</dbReference>